<feature type="compositionally biased region" description="Low complexity" evidence="1">
    <location>
        <begin position="268"/>
        <end position="332"/>
    </location>
</feature>
<feature type="region of interest" description="Disordered" evidence="1">
    <location>
        <begin position="178"/>
        <end position="216"/>
    </location>
</feature>
<dbReference type="Proteomes" id="UP000887560">
    <property type="component" value="Unplaced"/>
</dbReference>
<protein>
    <submittedName>
        <fullName evidence="4">Uncharacterized protein</fullName>
    </submittedName>
</protein>
<accession>A0A915NQQ4</accession>
<evidence type="ECO:0000313" key="4">
    <source>
        <dbReference type="WBParaSite" id="scf7180000420025.g4616"/>
    </source>
</evidence>
<feature type="compositionally biased region" description="Low complexity" evidence="1">
    <location>
        <begin position="341"/>
        <end position="379"/>
    </location>
</feature>
<feature type="compositionally biased region" description="Low complexity" evidence="1">
    <location>
        <begin position="191"/>
        <end position="205"/>
    </location>
</feature>
<feature type="signal peptide" evidence="2">
    <location>
        <begin position="1"/>
        <end position="20"/>
    </location>
</feature>
<feature type="compositionally biased region" description="Low complexity" evidence="1">
    <location>
        <begin position="137"/>
        <end position="151"/>
    </location>
</feature>
<feature type="region of interest" description="Disordered" evidence="1">
    <location>
        <begin position="29"/>
        <end position="163"/>
    </location>
</feature>
<reference evidence="4" key="1">
    <citation type="submission" date="2022-11" db="UniProtKB">
        <authorList>
            <consortium name="WormBaseParasite"/>
        </authorList>
    </citation>
    <scope>IDENTIFICATION</scope>
</reference>
<keyword evidence="3" id="KW-1185">Reference proteome</keyword>
<feature type="region of interest" description="Disordered" evidence="1">
    <location>
        <begin position="258"/>
        <end position="379"/>
    </location>
</feature>
<feature type="chain" id="PRO_5037333243" evidence="2">
    <location>
        <begin position="21"/>
        <end position="379"/>
    </location>
</feature>
<proteinExistence type="predicted"/>
<feature type="compositionally biased region" description="Polar residues" evidence="1">
    <location>
        <begin position="58"/>
        <end position="68"/>
    </location>
</feature>
<evidence type="ECO:0000313" key="3">
    <source>
        <dbReference type="Proteomes" id="UP000887560"/>
    </source>
</evidence>
<feature type="compositionally biased region" description="Low complexity" evidence="1">
    <location>
        <begin position="69"/>
        <end position="89"/>
    </location>
</feature>
<organism evidence="3 4">
    <name type="scientific">Meloidogyne floridensis</name>
    <dbReference type="NCBI Taxonomy" id="298350"/>
    <lineage>
        <taxon>Eukaryota</taxon>
        <taxon>Metazoa</taxon>
        <taxon>Ecdysozoa</taxon>
        <taxon>Nematoda</taxon>
        <taxon>Chromadorea</taxon>
        <taxon>Rhabditida</taxon>
        <taxon>Tylenchina</taxon>
        <taxon>Tylenchomorpha</taxon>
        <taxon>Tylenchoidea</taxon>
        <taxon>Meloidogynidae</taxon>
        <taxon>Meloidogyninae</taxon>
        <taxon>Meloidogyne</taxon>
    </lineage>
</organism>
<feature type="compositionally biased region" description="Polar residues" evidence="1">
    <location>
        <begin position="114"/>
        <end position="136"/>
    </location>
</feature>
<evidence type="ECO:0000256" key="1">
    <source>
        <dbReference type="SAM" id="MobiDB-lite"/>
    </source>
</evidence>
<name>A0A915NQQ4_9BILA</name>
<dbReference type="AlphaFoldDB" id="A0A915NQQ4"/>
<sequence length="379" mass="42301">MALALLAIFLLFLIVNSIQQQFVASPQQQPPQFVADPSNNQDPPYGQFVADPPAGQQFVGNPSYEQNYQQQPSMGDTQDQQQQPEVQQPANNGWDAAMQQQPYNPPSDNSYNNQGVQPNNDAQQPDTAGSLQQNLDTPNNYQPNTNPNRPTENANKEDTQPSNSEDIFEVRLEIYISDHPNKDPKTDKSPPKVNLNSFNFNNNDKNPPPSIPEGEDVNANFVNFGGGSSGSSIPFPMAGNDGLLKGIVSQLLLGDVGNMAPSGNQQEPSQKVPQQLQNQLGQQPPQQEVPKQQPQQQLSQQPRFQQPQQIQPQMYQPQQQTQQQPQKQVPQQYNLEQSSLQQQPQQGVPQQYQPQMAQPYSFQQPPQVQQEVPHQQSAQ</sequence>
<feature type="compositionally biased region" description="Basic and acidic residues" evidence="1">
    <location>
        <begin position="179"/>
        <end position="190"/>
    </location>
</feature>
<evidence type="ECO:0000256" key="2">
    <source>
        <dbReference type="SAM" id="SignalP"/>
    </source>
</evidence>
<dbReference type="WBParaSite" id="scf7180000420025.g4616">
    <property type="protein sequence ID" value="scf7180000420025.g4616"/>
    <property type="gene ID" value="scf7180000420025.g4616"/>
</dbReference>
<keyword evidence="2" id="KW-0732">Signal</keyword>